<evidence type="ECO:0000256" key="4">
    <source>
        <dbReference type="ARBA" id="ARBA00022793"/>
    </source>
</evidence>
<protein>
    <recommendedName>
        <fullName evidence="12">Phosphatidylserine decarboxylase proenzyme 1, mitochondrial</fullName>
        <ecNumber evidence="12">4.1.1.65</ecNumber>
    </recommendedName>
    <component>
        <recommendedName>
            <fullName evidence="12">Phosphatidylserine decarboxylase 1 beta chain</fullName>
        </recommendedName>
    </component>
    <component>
        <recommendedName>
            <fullName evidence="12">Phosphatidylserine decarboxylase 1 alpha chain</fullName>
        </recommendedName>
    </component>
</protein>
<keyword evidence="7 12" id="KW-0472">Membrane</keyword>
<dbReference type="InterPro" id="IPR033661">
    <property type="entry name" value="PSD_type1_euk"/>
</dbReference>
<evidence type="ECO:0000256" key="12">
    <source>
        <dbReference type="HAMAP-Rule" id="MF_03208"/>
    </source>
</evidence>
<dbReference type="NCBIfam" id="TIGR00163">
    <property type="entry name" value="PS_decarb"/>
    <property type="match status" value="1"/>
</dbReference>
<dbReference type="InterPro" id="IPR033177">
    <property type="entry name" value="PSD-B"/>
</dbReference>
<sequence length="466" mass="52616">MLISSRTRRIPVVASRVLPLRYAGRAETHSYPLAAPPSPALMGCQRLFSGSVQKWNQGWMSYQMQRQLHRPRWVSVNILQLQSFSSCRVHKASHQTNQQQQEQHQEPFHEQKQSSGYAKYWDAWKNTKTEWYALPVSLGIAWIAVRHFMKLREQEAQKASRGHSEDELPIQPTGPYWIHIYTLLPWRAISRAWGWMNNLIVPEALRSPIYRFYSNAFGCKLDEMLEPDLKTYSNLAEFFYRELKKGVRPIAGLDRAMLVSPADGRVLHFGPVDSHGRIEQVKGLSYAVDALLGPSSLSVHSGTSPTPSSKETSFFQIVIYLAPGDYHRFHSPADWSVSQVRHFAGELFSVSPKLAHAMNHLFVVNERVVMLGKWKYGFFSMVPVGATNVGSIRINMCPELETNVAESSLPLGAYELSVKKTLISRGEEIGGFRLGSTVVLVFEAPSSFQFSVEAGQLLQVGQPLGK</sequence>
<evidence type="ECO:0000256" key="5">
    <source>
        <dbReference type="ARBA" id="ARBA00022989"/>
    </source>
</evidence>
<keyword evidence="2 12" id="KW-0444">Lipid biosynthesis</keyword>
<feature type="modified residue" description="Pyruvic acid (Ser); by autocatalysis" evidence="12">
    <location>
        <position position="436"/>
    </location>
</feature>
<feature type="active site" description="Schiff-base intermediate with substrate; via pyruvic acid; for decarboxylase activity" evidence="12">
    <location>
        <position position="436"/>
    </location>
</feature>
<feature type="site" description="Cleavage (non-hydrolytic); by autocatalysis" evidence="12">
    <location>
        <begin position="435"/>
        <end position="436"/>
    </location>
</feature>
<comment type="caution">
    <text evidence="14">The sequence shown here is derived from an EMBL/GenBank/DDBJ whole genome shotgun (WGS) entry which is preliminary data.</text>
</comment>
<keyword evidence="11 12" id="KW-0670">Pyruvate</keyword>
<keyword evidence="5 12" id="KW-1133">Transmembrane helix</keyword>
<evidence type="ECO:0000313" key="15">
    <source>
        <dbReference type="Proteomes" id="UP001648503"/>
    </source>
</evidence>
<evidence type="ECO:0000256" key="8">
    <source>
        <dbReference type="ARBA" id="ARBA00023209"/>
    </source>
</evidence>
<dbReference type="EMBL" id="JAFCIX010000576">
    <property type="protein sequence ID" value="KAH6586088.1"/>
    <property type="molecule type" value="Genomic_DNA"/>
</dbReference>
<evidence type="ECO:0000256" key="10">
    <source>
        <dbReference type="ARBA" id="ARBA00023264"/>
    </source>
</evidence>
<evidence type="ECO:0000256" key="3">
    <source>
        <dbReference type="ARBA" id="ARBA00022692"/>
    </source>
</evidence>
<feature type="topological domain" description="Mitochondrial intermembrane" evidence="12">
    <location>
        <begin position="148"/>
        <end position="466"/>
    </location>
</feature>
<feature type="active site" description="Charge relay system; for autoendoproteolytic cleavage activity" evidence="12">
    <location>
        <position position="330"/>
    </location>
</feature>
<keyword evidence="6 12" id="KW-0443">Lipid metabolism</keyword>
<dbReference type="Proteomes" id="UP001648503">
    <property type="component" value="Unassembled WGS sequence"/>
</dbReference>
<feature type="active site" description="Charge relay system; for autoendoproteolytic cleavage activity" evidence="12">
    <location>
        <position position="263"/>
    </location>
</feature>
<evidence type="ECO:0000256" key="1">
    <source>
        <dbReference type="ARBA" id="ARBA00005189"/>
    </source>
</evidence>
<comment type="pathway">
    <text evidence="12">Phospholipid metabolism; phosphatidylethanolamine biosynthesis; phosphatidylethanolamine from CDP-diacylglycerol: step 2/2.</text>
</comment>
<feature type="chain" id="PRO_5044936943" description="Phosphatidylserine decarboxylase 1 alpha chain" evidence="12">
    <location>
        <begin position="436"/>
        <end position="466"/>
    </location>
</feature>
<keyword evidence="12" id="KW-0999">Mitochondrion inner membrane</keyword>
<organism evidence="14 15">
    <name type="scientific">Batrachochytrium salamandrivorans</name>
    <dbReference type="NCBI Taxonomy" id="1357716"/>
    <lineage>
        <taxon>Eukaryota</taxon>
        <taxon>Fungi</taxon>
        <taxon>Fungi incertae sedis</taxon>
        <taxon>Chytridiomycota</taxon>
        <taxon>Chytridiomycota incertae sedis</taxon>
        <taxon>Chytridiomycetes</taxon>
        <taxon>Rhizophydiales</taxon>
        <taxon>Rhizophydiales incertae sedis</taxon>
        <taxon>Batrachochytrium</taxon>
    </lineage>
</organism>
<keyword evidence="12" id="KW-0865">Zymogen</keyword>
<keyword evidence="3 12" id="KW-0812">Transmembrane</keyword>
<evidence type="ECO:0000256" key="7">
    <source>
        <dbReference type="ARBA" id="ARBA00023136"/>
    </source>
</evidence>
<comment type="subunit">
    <text evidence="12">Heterodimer of a large membrane-associated beta subunit and a small pyruvoyl-containing alpha subunit.</text>
</comment>
<comment type="similarity">
    <text evidence="12">Belongs to the phosphatidylserine decarboxylase family. PSD-B subfamily. Eukaryotic type I sub-subfamily.</text>
</comment>
<dbReference type="EC" id="4.1.1.65" evidence="12"/>
<dbReference type="Pfam" id="PF02666">
    <property type="entry name" value="PS_Dcarbxylase"/>
    <property type="match status" value="1"/>
</dbReference>
<comment type="subcellular location">
    <molecule>Phosphatidylserine decarboxylase 1 alpha chain</molecule>
    <subcellularLocation>
        <location evidence="12">Mitochondrion inner membrane</location>
        <topology evidence="12">Peripheral membrane protein</topology>
        <orientation evidence="12">Intermembrane side</orientation>
    </subcellularLocation>
    <text evidence="12">Anchored to the mitochondrial inner membrane through its interaction with the integral membrane beta chain.</text>
</comment>
<evidence type="ECO:0000256" key="6">
    <source>
        <dbReference type="ARBA" id="ARBA00023098"/>
    </source>
</evidence>
<feature type="region of interest" description="Disordered" evidence="13">
    <location>
        <begin position="91"/>
        <end position="111"/>
    </location>
</feature>
<comment type="function">
    <text evidence="12">Catalyzes the formation of phosphatidylethanolamine (PtdEtn) from phosphatidylserine (PtdSer). Plays a central role in phospholipid metabolism and in the interorganelle trafficking of phosphatidylserine.</text>
</comment>
<name>A0ABQ8ET84_9FUNG</name>
<evidence type="ECO:0000313" key="14">
    <source>
        <dbReference type="EMBL" id="KAH6586088.1"/>
    </source>
</evidence>
<dbReference type="PANTHER" id="PTHR10067:SF6">
    <property type="entry name" value="PHOSPHATIDYLSERINE DECARBOXYLASE PROENZYME, MITOCHONDRIAL"/>
    <property type="match status" value="1"/>
</dbReference>
<dbReference type="PANTHER" id="PTHR10067">
    <property type="entry name" value="PHOSPHATIDYLSERINE DECARBOXYLASE"/>
    <property type="match status" value="1"/>
</dbReference>
<keyword evidence="15" id="KW-1185">Reference proteome</keyword>
<comment type="subcellular location">
    <molecule>Phosphatidylserine decarboxylase 1 beta chain</molecule>
    <subcellularLocation>
        <location evidence="12">Mitochondrion inner membrane</location>
        <topology evidence="12">Single-pass membrane protein</topology>
        <orientation evidence="12">Intermembrane side</orientation>
    </subcellularLocation>
</comment>
<keyword evidence="4 12" id="KW-0210">Decarboxylase</keyword>
<feature type="topological domain" description="Mitochondrial matrix" evidence="12">
    <location>
        <begin position="1"/>
        <end position="128"/>
    </location>
</feature>
<reference evidence="14 15" key="1">
    <citation type="submission" date="2021-02" db="EMBL/GenBank/DDBJ databases">
        <title>Variation within the Batrachochytrium salamandrivorans European outbreak.</title>
        <authorList>
            <person name="Kelly M."/>
            <person name="Pasmans F."/>
            <person name="Shea T.P."/>
            <person name="Munoz J.F."/>
            <person name="Carranza S."/>
            <person name="Cuomo C.A."/>
            <person name="Martel A."/>
        </authorList>
    </citation>
    <scope>NUCLEOTIDE SEQUENCE [LARGE SCALE GENOMIC DNA]</scope>
    <source>
        <strain evidence="14 15">AMFP18/2</strain>
    </source>
</reference>
<dbReference type="HAMAP" id="MF_03208">
    <property type="entry name" value="PS_decarb_PSD_B_type1_euk"/>
    <property type="match status" value="1"/>
</dbReference>
<keyword evidence="10 12" id="KW-1208">Phospholipid metabolism</keyword>
<comment type="PTM">
    <text evidence="12">Is synthesized initially as an inactive proenzyme. Formation of the active enzyme involves a self-maturation process in which the active site pyruvoyl group is generated from an internal serine residue via an autocatalytic post-translational modification. Two non-identical subunits are generated from the proenzyme in this reaction, and the pyruvate is formed at the N-terminus of the alpha chain, which is derived from the carboxyl end of the proenzyme. The autoendoproteolytic cleavage occurs by a canonical serine protease mechanism, in which the side chain hydroxyl group of the serine supplies its oxygen atom to form the C-terminus of the beta chain, while the remainder of the serine residue undergoes an oxidative deamination to produce ammonia and the pyruvoyl prosthetic group on the alpha chain. During this reaction, the Ser that is part of the protease active site of the proenzyme becomes the pyruvoyl prosthetic group, which constitutes an essential element of the active site of the mature decarboxylase.</text>
</comment>
<evidence type="ECO:0000256" key="2">
    <source>
        <dbReference type="ARBA" id="ARBA00022516"/>
    </source>
</evidence>
<gene>
    <name evidence="12" type="primary">PSD1</name>
    <name evidence="14" type="ORF">BASA50_000793</name>
</gene>
<keyword evidence="9 12" id="KW-0456">Lyase</keyword>
<comment type="pathway">
    <text evidence="1">Lipid metabolism.</text>
</comment>
<keyword evidence="8 12" id="KW-0594">Phospholipid biosynthesis</keyword>
<evidence type="ECO:0000256" key="13">
    <source>
        <dbReference type="SAM" id="MobiDB-lite"/>
    </source>
</evidence>
<comment type="catalytic activity">
    <reaction evidence="12">
        <text>a 1,2-diacyl-sn-glycero-3-phospho-L-serine + H(+) = a 1,2-diacyl-sn-glycero-3-phosphoethanolamine + CO2</text>
        <dbReference type="Rhea" id="RHEA:20828"/>
        <dbReference type="ChEBI" id="CHEBI:15378"/>
        <dbReference type="ChEBI" id="CHEBI:16526"/>
        <dbReference type="ChEBI" id="CHEBI:57262"/>
        <dbReference type="ChEBI" id="CHEBI:64612"/>
        <dbReference type="EC" id="4.1.1.65"/>
    </reaction>
</comment>
<keyword evidence="12" id="KW-0496">Mitochondrion</keyword>
<accession>A0ABQ8ET84</accession>
<feature type="active site" description="Charge relay system; for autoendoproteolytic cleavage activity" evidence="12">
    <location>
        <position position="436"/>
    </location>
</feature>
<comment type="cofactor">
    <cofactor evidence="12">
        <name>pyruvate</name>
        <dbReference type="ChEBI" id="CHEBI:15361"/>
    </cofactor>
    <text evidence="12">Binds 1 pyruvoyl group covalently per subunit.</text>
</comment>
<dbReference type="InterPro" id="IPR003817">
    <property type="entry name" value="PS_Dcarbxylase"/>
</dbReference>
<evidence type="ECO:0000256" key="9">
    <source>
        <dbReference type="ARBA" id="ARBA00023239"/>
    </source>
</evidence>
<proteinExistence type="inferred from homology"/>
<feature type="chain" id="PRO_5044936942" description="Phosphatidylserine decarboxylase 1 beta chain" evidence="12">
    <location>
        <begin position="1"/>
        <end position="435"/>
    </location>
</feature>
<evidence type="ECO:0000256" key="11">
    <source>
        <dbReference type="ARBA" id="ARBA00023317"/>
    </source>
</evidence>